<dbReference type="AlphaFoldDB" id="A0A1F6GFY8"/>
<evidence type="ECO:0000313" key="2">
    <source>
        <dbReference type="Proteomes" id="UP000178449"/>
    </source>
</evidence>
<dbReference type="Proteomes" id="UP000178449">
    <property type="component" value="Unassembled WGS sequence"/>
</dbReference>
<comment type="caution">
    <text evidence="1">The sequence shown here is derived from an EMBL/GenBank/DDBJ whole genome shotgun (WGS) entry which is preliminary data.</text>
</comment>
<evidence type="ECO:0000313" key="1">
    <source>
        <dbReference type="EMBL" id="OGG97023.1"/>
    </source>
</evidence>
<protein>
    <submittedName>
        <fullName evidence="1">Uncharacterized protein</fullName>
    </submittedName>
</protein>
<dbReference type="STRING" id="1817772.A2527_02905"/>
<proteinExistence type="predicted"/>
<dbReference type="EMBL" id="MFNE01000006">
    <property type="protein sequence ID" value="OGG97023.1"/>
    <property type="molecule type" value="Genomic_DNA"/>
</dbReference>
<name>A0A1F6GFY8_9PROT</name>
<gene>
    <name evidence="1" type="ORF">A2527_02905</name>
</gene>
<accession>A0A1F6GFY8</accession>
<reference evidence="1 2" key="1">
    <citation type="journal article" date="2016" name="Nat. Commun.">
        <title>Thousands of microbial genomes shed light on interconnected biogeochemical processes in an aquifer system.</title>
        <authorList>
            <person name="Anantharaman K."/>
            <person name="Brown C.T."/>
            <person name="Hug L.A."/>
            <person name="Sharon I."/>
            <person name="Castelle C.J."/>
            <person name="Probst A.J."/>
            <person name="Thomas B.C."/>
            <person name="Singh A."/>
            <person name="Wilkins M.J."/>
            <person name="Karaoz U."/>
            <person name="Brodie E.L."/>
            <person name="Williams K.H."/>
            <person name="Hubbard S.S."/>
            <person name="Banfield J.F."/>
        </authorList>
    </citation>
    <scope>NUCLEOTIDE SEQUENCE [LARGE SCALE GENOMIC DNA]</scope>
</reference>
<organism evidence="1 2">
    <name type="scientific">Candidatus Lambdaproteobacteria bacterium RIFOXYD2_FULL_50_16</name>
    <dbReference type="NCBI Taxonomy" id="1817772"/>
    <lineage>
        <taxon>Bacteria</taxon>
        <taxon>Pseudomonadati</taxon>
        <taxon>Pseudomonadota</taxon>
        <taxon>Candidatus Lambdaproteobacteria</taxon>
    </lineage>
</organism>
<sequence length="69" mass="7756">MLSHIPDLDTYPLKPELRLFLSVDIVGSTAYKAKAELKKGSNRDWTFFSASFIQSLKKSSIIPQKIVVS</sequence>